<keyword evidence="5" id="KW-1185">Reference proteome</keyword>
<comment type="caution">
    <text evidence="4">The sequence shown here is derived from an EMBL/GenBank/DDBJ whole genome shotgun (WGS) entry which is preliminary data.</text>
</comment>
<dbReference type="AlphaFoldDB" id="A0A5C7H4V8"/>
<comment type="similarity">
    <text evidence="1">Belongs to the histone H3 family.</text>
</comment>
<organism evidence="4 5">
    <name type="scientific">Acer yangbiense</name>
    <dbReference type="NCBI Taxonomy" id="1000413"/>
    <lineage>
        <taxon>Eukaryota</taxon>
        <taxon>Viridiplantae</taxon>
        <taxon>Streptophyta</taxon>
        <taxon>Embryophyta</taxon>
        <taxon>Tracheophyta</taxon>
        <taxon>Spermatophyta</taxon>
        <taxon>Magnoliopsida</taxon>
        <taxon>eudicotyledons</taxon>
        <taxon>Gunneridae</taxon>
        <taxon>Pentapetalae</taxon>
        <taxon>rosids</taxon>
        <taxon>malvids</taxon>
        <taxon>Sapindales</taxon>
        <taxon>Sapindaceae</taxon>
        <taxon>Hippocastanoideae</taxon>
        <taxon>Acereae</taxon>
        <taxon>Acer</taxon>
    </lineage>
</organism>
<reference evidence="5" key="1">
    <citation type="journal article" date="2019" name="Gigascience">
        <title>De novo genome assembly of the endangered Acer yangbiense, a plant species with extremely small populations endemic to Yunnan Province, China.</title>
        <authorList>
            <person name="Yang J."/>
            <person name="Wariss H.M."/>
            <person name="Tao L."/>
            <person name="Zhang R."/>
            <person name="Yun Q."/>
            <person name="Hollingsworth P."/>
            <person name="Dao Z."/>
            <person name="Luo G."/>
            <person name="Guo H."/>
            <person name="Ma Y."/>
            <person name="Sun W."/>
        </authorList>
    </citation>
    <scope>NUCLEOTIDE SEQUENCE [LARGE SCALE GENOMIC DNA]</scope>
    <source>
        <strain evidence="5">cv. Malutang</strain>
    </source>
</reference>
<protein>
    <submittedName>
        <fullName evidence="4">Uncharacterized protein</fullName>
    </submittedName>
</protein>
<dbReference type="Proteomes" id="UP000323000">
    <property type="component" value="Chromosome 10"/>
</dbReference>
<proteinExistence type="inferred from homology"/>
<dbReference type="GO" id="GO:0003677">
    <property type="term" value="F:DNA binding"/>
    <property type="evidence" value="ECO:0007669"/>
    <property type="project" value="InterPro"/>
</dbReference>
<dbReference type="PANTHER" id="PTHR33284">
    <property type="entry name" value="RIBOSOMAL PROTEIN L25/GLN-TRNA SYNTHETASE, ANTI-CODON-BINDING DOMAIN-CONTAINING PROTEIN"/>
    <property type="match status" value="1"/>
</dbReference>
<dbReference type="GO" id="GO:0008097">
    <property type="term" value="F:5S rRNA binding"/>
    <property type="evidence" value="ECO:0007669"/>
    <property type="project" value="TreeGrafter"/>
</dbReference>
<feature type="signal peptide" evidence="3">
    <location>
        <begin position="1"/>
        <end position="19"/>
    </location>
</feature>
<evidence type="ECO:0000256" key="2">
    <source>
        <dbReference type="ARBA" id="ARBA00022990"/>
    </source>
</evidence>
<name>A0A5C7H4V8_9ROSI</name>
<dbReference type="GO" id="GO:0003735">
    <property type="term" value="F:structural constituent of ribosome"/>
    <property type="evidence" value="ECO:0007669"/>
    <property type="project" value="InterPro"/>
</dbReference>
<dbReference type="GO" id="GO:0006412">
    <property type="term" value="P:translation"/>
    <property type="evidence" value="ECO:0007669"/>
    <property type="project" value="InterPro"/>
</dbReference>
<dbReference type="OrthoDB" id="193674at2759"/>
<dbReference type="InterPro" id="IPR000164">
    <property type="entry name" value="Histone_H3/CENP-A"/>
</dbReference>
<dbReference type="InterPro" id="IPR020930">
    <property type="entry name" value="Ribosomal_uL5_bac-type"/>
</dbReference>
<gene>
    <name evidence="4" type="ORF">EZV62_021166</name>
</gene>
<evidence type="ECO:0000256" key="1">
    <source>
        <dbReference type="ARBA" id="ARBA00010343"/>
    </source>
</evidence>
<evidence type="ECO:0000256" key="3">
    <source>
        <dbReference type="SAM" id="SignalP"/>
    </source>
</evidence>
<dbReference type="InterPro" id="IPR009072">
    <property type="entry name" value="Histone-fold"/>
</dbReference>
<accession>A0A5C7H4V8</accession>
<dbReference type="GO" id="GO:0022625">
    <property type="term" value="C:cytosolic large ribosomal subunit"/>
    <property type="evidence" value="ECO:0007669"/>
    <property type="project" value="TreeGrafter"/>
</dbReference>
<dbReference type="PRINTS" id="PR00622">
    <property type="entry name" value="HISTONEH3"/>
</dbReference>
<dbReference type="GO" id="GO:0030527">
    <property type="term" value="F:structural constituent of chromatin"/>
    <property type="evidence" value="ECO:0007669"/>
    <property type="project" value="InterPro"/>
</dbReference>
<feature type="chain" id="PRO_5022935550" evidence="3">
    <location>
        <begin position="20"/>
        <end position="178"/>
    </location>
</feature>
<dbReference type="Gene3D" id="1.10.20.10">
    <property type="entry name" value="Histone, subunit A"/>
    <property type="match status" value="1"/>
</dbReference>
<dbReference type="GO" id="GO:0046982">
    <property type="term" value="F:protein heterodimerization activity"/>
    <property type="evidence" value="ECO:0007669"/>
    <property type="project" value="InterPro"/>
</dbReference>
<dbReference type="PANTHER" id="PTHR33284:SF1">
    <property type="entry name" value="RIBOSOMAL PROTEIN L25_GLN-TRNA SYNTHETASE, ANTI-CODON-BINDING DOMAIN-CONTAINING PROTEIN"/>
    <property type="match status" value="1"/>
</dbReference>
<keyword evidence="2" id="KW-0007">Acetylation</keyword>
<dbReference type="GO" id="GO:0000786">
    <property type="term" value="C:nucleosome"/>
    <property type="evidence" value="ECO:0007669"/>
    <property type="project" value="InterPro"/>
</dbReference>
<evidence type="ECO:0000313" key="5">
    <source>
        <dbReference type="Proteomes" id="UP000323000"/>
    </source>
</evidence>
<dbReference type="EMBL" id="VAHF01000010">
    <property type="protein sequence ID" value="TXG51997.1"/>
    <property type="molecule type" value="Genomic_DNA"/>
</dbReference>
<sequence length="178" mass="20505">MNPNFLDLIWVFEFLEAMAMQFGISLSRKSDAPSIVFEQEDGQHGGNKLLISFQTSQIRKLVNHLGCSFFLSRLFDLEVRPEFASGDVIEKVRVLPRLELSEEEKQVRKRTIIALYLVGLFEDTNLCAIHTKRVTIMHSCPRISSWLGGSGVSVLKRRGKFPESMEDMFFLRCWLGFR</sequence>
<keyword evidence="3" id="KW-0732">Signal</keyword>
<evidence type="ECO:0000313" key="4">
    <source>
        <dbReference type="EMBL" id="TXG51997.1"/>
    </source>
</evidence>
<dbReference type="SUPFAM" id="SSF47113">
    <property type="entry name" value="Histone-fold"/>
    <property type="match status" value="1"/>
</dbReference>